<feature type="transmembrane region" description="Helical" evidence="1">
    <location>
        <begin position="347"/>
        <end position="368"/>
    </location>
</feature>
<dbReference type="Proteomes" id="UP000440694">
    <property type="component" value="Unassembled WGS sequence"/>
</dbReference>
<accession>A0A6I3KPD2</accession>
<evidence type="ECO:0000313" key="2">
    <source>
        <dbReference type="EMBL" id="MTD96363.1"/>
    </source>
</evidence>
<evidence type="ECO:0000256" key="1">
    <source>
        <dbReference type="SAM" id="Phobius"/>
    </source>
</evidence>
<feature type="transmembrane region" description="Helical" evidence="1">
    <location>
        <begin position="247"/>
        <end position="269"/>
    </location>
</feature>
<evidence type="ECO:0000313" key="3">
    <source>
        <dbReference type="Proteomes" id="UP000440694"/>
    </source>
</evidence>
<feature type="transmembrane region" description="Helical" evidence="1">
    <location>
        <begin position="221"/>
        <end position="240"/>
    </location>
</feature>
<keyword evidence="3" id="KW-1185">Reference proteome</keyword>
<protein>
    <recommendedName>
        <fullName evidence="4">OpgC domain-containing protein</fullName>
    </recommendedName>
</protein>
<dbReference type="AlphaFoldDB" id="A0A6I3KPD2"/>
<comment type="caution">
    <text evidence="2">The sequence shown here is derived from an EMBL/GenBank/DDBJ whole genome shotgun (WGS) entry which is preliminary data.</text>
</comment>
<feature type="transmembrane region" description="Helical" evidence="1">
    <location>
        <begin position="123"/>
        <end position="142"/>
    </location>
</feature>
<feature type="transmembrane region" description="Helical" evidence="1">
    <location>
        <begin position="163"/>
        <end position="184"/>
    </location>
</feature>
<proteinExistence type="predicted"/>
<name>A0A6I3KPD2_9HYPH</name>
<feature type="transmembrane region" description="Helical" evidence="1">
    <location>
        <begin position="389"/>
        <end position="409"/>
    </location>
</feature>
<dbReference type="EMBL" id="WMBQ01000003">
    <property type="protein sequence ID" value="MTD96363.1"/>
    <property type="molecule type" value="Genomic_DNA"/>
</dbReference>
<feature type="transmembrane region" description="Helical" evidence="1">
    <location>
        <begin position="275"/>
        <end position="294"/>
    </location>
</feature>
<dbReference type="Pfam" id="PF10129">
    <property type="entry name" value="OpgC_C"/>
    <property type="match status" value="1"/>
</dbReference>
<reference evidence="2 3" key="1">
    <citation type="submission" date="2019-11" db="EMBL/GenBank/DDBJ databases">
        <title>Identification of a novel strain.</title>
        <authorList>
            <person name="Xu Q."/>
            <person name="Wang G."/>
        </authorList>
    </citation>
    <scope>NUCLEOTIDE SEQUENCE [LARGE SCALE GENOMIC DNA]</scope>
    <source>
        <strain evidence="3">xq</strain>
    </source>
</reference>
<evidence type="ECO:0008006" key="4">
    <source>
        <dbReference type="Google" id="ProtNLM"/>
    </source>
</evidence>
<keyword evidence="1" id="KW-1133">Transmembrane helix</keyword>
<feature type="transmembrane region" description="Helical" evidence="1">
    <location>
        <begin position="415"/>
        <end position="437"/>
    </location>
</feature>
<organism evidence="2 3">
    <name type="scientific">Hyphomicrobium album</name>
    <dbReference type="NCBI Taxonomy" id="2665159"/>
    <lineage>
        <taxon>Bacteria</taxon>
        <taxon>Pseudomonadati</taxon>
        <taxon>Pseudomonadota</taxon>
        <taxon>Alphaproteobacteria</taxon>
        <taxon>Hyphomicrobiales</taxon>
        <taxon>Hyphomicrobiaceae</taxon>
        <taxon>Hyphomicrobium</taxon>
    </lineage>
</organism>
<feature type="transmembrane region" description="Helical" evidence="1">
    <location>
        <begin position="306"/>
        <end position="327"/>
    </location>
</feature>
<sequence>MRPVLVCGGCARGSRIPDAPAAQSRPNPCPSPYHAAIRCRNSRLSCRVVRSARTCKLARLASFYLASGQVKKTMPTSVSSSGAQRDLRIDFFRGLALLFIFVDHVPDNVLAKFTLRNFGFSDAAEVFVLLAGFSAVLAYSRVFEGQGFKAGLNRVFDRVRDIYIWHLALIVICSIGLTSAASYFGNFSYAQNIGVHVFSLDPARSTVMAALLVNQPNSLNILPLYVVLMMVWVPFVLWLIQRNPWQALVLSVGLWAAANLLSMNLPSLIHPNGWVFNPFAWQLLITIGALTAHFSRQGPLPVSRPLMWLALGYVAFAFLFVAPWTQIPGLEKARLFSPDMLGNVDKTYLSGWRLLHVVALGYLALILLSPQTQWLTRAWATGIGRLGRHSLEIFSVGTILSFVGWVVLVEAGYGLALQILVNIIGIGILLGMAWALAQRNRGTDWVFVQSVQRFFTERRGSGVQASPA</sequence>
<dbReference type="PANTHER" id="PTHR38592:SF3">
    <property type="entry name" value="BLL4819 PROTEIN"/>
    <property type="match status" value="1"/>
</dbReference>
<dbReference type="PANTHER" id="PTHR38592">
    <property type="entry name" value="BLL4819 PROTEIN"/>
    <property type="match status" value="1"/>
</dbReference>
<dbReference type="InterPro" id="IPR014550">
    <property type="entry name" value="UCP028704_OpgC"/>
</dbReference>
<keyword evidence="1" id="KW-0472">Membrane</keyword>
<keyword evidence="1" id="KW-0812">Transmembrane</keyword>
<gene>
    <name evidence="2" type="ORF">GIW81_18645</name>
</gene>